<evidence type="ECO:0000313" key="9">
    <source>
        <dbReference type="Proteomes" id="UP000245921"/>
    </source>
</evidence>
<keyword evidence="4 7" id="KW-0406">Ion transport</keyword>
<evidence type="ECO:0000256" key="3">
    <source>
        <dbReference type="ARBA" id="ARBA00022781"/>
    </source>
</evidence>
<dbReference type="GO" id="GO:0005886">
    <property type="term" value="C:plasma membrane"/>
    <property type="evidence" value="ECO:0007669"/>
    <property type="project" value="UniProtKB-SubCell"/>
</dbReference>
<keyword evidence="9" id="KW-1185">Reference proteome</keyword>
<dbReference type="GO" id="GO:0046933">
    <property type="term" value="F:proton-transporting ATP synthase activity, rotational mechanism"/>
    <property type="evidence" value="ECO:0007669"/>
    <property type="project" value="UniProtKB-UniRule"/>
</dbReference>
<evidence type="ECO:0000313" key="8">
    <source>
        <dbReference type="EMBL" id="PWJ95232.1"/>
    </source>
</evidence>
<dbReference type="AlphaFoldDB" id="A0AA45C796"/>
<comment type="subcellular location">
    <subcellularLocation>
        <location evidence="7">Cell membrane</location>
        <topology evidence="7">Peripheral membrane protein</topology>
    </subcellularLocation>
    <subcellularLocation>
        <location evidence="1">Membrane</location>
    </subcellularLocation>
</comment>
<gene>
    <name evidence="7" type="primary">atpH</name>
    <name evidence="8" type="ORF">C7380_10639</name>
</gene>
<dbReference type="RefSeq" id="WP_109604483.1">
    <property type="nucleotide sequence ID" value="NZ_QGGI01000006.1"/>
</dbReference>
<evidence type="ECO:0000256" key="6">
    <source>
        <dbReference type="ARBA" id="ARBA00023310"/>
    </source>
</evidence>
<dbReference type="HAMAP" id="MF_01416">
    <property type="entry name" value="ATP_synth_delta_bact"/>
    <property type="match status" value="1"/>
</dbReference>
<keyword evidence="7" id="KW-0139">CF(1)</keyword>
<dbReference type="EMBL" id="QGGI01000006">
    <property type="protein sequence ID" value="PWJ95232.1"/>
    <property type="molecule type" value="Genomic_DNA"/>
</dbReference>
<comment type="caution">
    <text evidence="8">The sequence shown here is derived from an EMBL/GenBank/DDBJ whole genome shotgun (WGS) entry which is preliminary data.</text>
</comment>
<dbReference type="PRINTS" id="PR00125">
    <property type="entry name" value="ATPASEDELTA"/>
</dbReference>
<evidence type="ECO:0000256" key="4">
    <source>
        <dbReference type="ARBA" id="ARBA00023065"/>
    </source>
</evidence>
<dbReference type="NCBIfam" id="TIGR01145">
    <property type="entry name" value="ATP_synt_delta"/>
    <property type="match status" value="1"/>
</dbReference>
<reference evidence="8 9" key="1">
    <citation type="submission" date="2018-05" db="EMBL/GenBank/DDBJ databases">
        <title>Genomic Encyclopedia of Type Strains, Phase IV (KMG-IV): sequencing the most valuable type-strain genomes for metagenomic binning, comparative biology and taxonomic classification.</title>
        <authorList>
            <person name="Goeker M."/>
        </authorList>
    </citation>
    <scope>NUCLEOTIDE SEQUENCE [LARGE SCALE GENOMIC DNA]</scope>
    <source>
        <strain evidence="8 9">DSM 24906</strain>
    </source>
</reference>
<proteinExistence type="inferred from homology"/>
<comment type="function">
    <text evidence="7">F(1)F(0) ATP synthase produces ATP from ADP in the presence of a proton or sodium gradient. F-type ATPases consist of two structural domains, F(1) containing the extramembraneous catalytic core and F(0) containing the membrane proton channel, linked together by a central stalk and a peripheral stalk. During catalysis, ATP synthesis in the catalytic domain of F(1) is coupled via a rotary mechanism of the central stalk subunits to proton translocation.</text>
</comment>
<name>A0AA45C796_9BACT</name>
<dbReference type="InterPro" id="IPR026015">
    <property type="entry name" value="ATP_synth_OSCP/delta_N_sf"/>
</dbReference>
<dbReference type="PANTHER" id="PTHR11910">
    <property type="entry name" value="ATP SYNTHASE DELTA CHAIN"/>
    <property type="match status" value="1"/>
</dbReference>
<comment type="function">
    <text evidence="7">This protein is part of the stalk that links CF(0) to CF(1). It either transmits conformational changes from CF(0) to CF(1) or is implicated in proton conduction.</text>
</comment>
<dbReference type="Gene3D" id="1.10.520.20">
    <property type="entry name" value="N-terminal domain of the delta subunit of the F1F0-ATP synthase"/>
    <property type="match status" value="1"/>
</dbReference>
<dbReference type="Proteomes" id="UP000245921">
    <property type="component" value="Unassembled WGS sequence"/>
</dbReference>
<evidence type="ECO:0000256" key="5">
    <source>
        <dbReference type="ARBA" id="ARBA00023136"/>
    </source>
</evidence>
<keyword evidence="2 7" id="KW-0813">Transport</keyword>
<keyword evidence="6 7" id="KW-0066">ATP synthesis</keyword>
<keyword evidence="5 7" id="KW-0472">Membrane</keyword>
<comment type="similarity">
    <text evidence="7">Belongs to the ATPase delta chain family.</text>
</comment>
<keyword evidence="7" id="KW-1003">Cell membrane</keyword>
<accession>A0AA45C796</accession>
<dbReference type="GO" id="GO:0045259">
    <property type="term" value="C:proton-transporting ATP synthase complex"/>
    <property type="evidence" value="ECO:0007669"/>
    <property type="project" value="UniProtKB-KW"/>
</dbReference>
<evidence type="ECO:0000256" key="1">
    <source>
        <dbReference type="ARBA" id="ARBA00004370"/>
    </source>
</evidence>
<protein>
    <recommendedName>
        <fullName evidence="7">ATP synthase subunit delta</fullName>
    </recommendedName>
    <alternativeName>
        <fullName evidence="7">ATP synthase F(1) sector subunit delta</fullName>
    </alternativeName>
    <alternativeName>
        <fullName evidence="7">F-type ATPase subunit delta</fullName>
        <shortName evidence="7">F-ATPase subunit delta</shortName>
    </alternativeName>
</protein>
<keyword evidence="3 7" id="KW-0375">Hydrogen ion transport</keyword>
<dbReference type="SUPFAM" id="SSF47928">
    <property type="entry name" value="N-terminal domain of the delta subunit of the F1F0-ATP synthase"/>
    <property type="match status" value="1"/>
</dbReference>
<evidence type="ECO:0000256" key="7">
    <source>
        <dbReference type="HAMAP-Rule" id="MF_01416"/>
    </source>
</evidence>
<dbReference type="InterPro" id="IPR000711">
    <property type="entry name" value="ATPase_OSCP/dsu"/>
</dbReference>
<evidence type="ECO:0000256" key="2">
    <source>
        <dbReference type="ARBA" id="ARBA00022448"/>
    </source>
</evidence>
<dbReference type="Pfam" id="PF00213">
    <property type="entry name" value="OSCP"/>
    <property type="match status" value="1"/>
</dbReference>
<sequence>MKLSYSLATRYTDAFLEILQKNDKMSNLENYIEAIQNIIDKINSDSVFHDMINSPLLPKDYITKKIYESSKIEDTLFEKFIHSLVLKSRQELLFFIVKILNNYNLELKKLIKAEIITAKPIDSKNSEDLKNILKNKTGRDVILKTSLDESLIGGIQLYVEDKYYDYSIKGYLDSIKRSYAQTGGD</sequence>
<organism evidence="8 9">
    <name type="scientific">Oceanotoga teriensis</name>
    <dbReference type="NCBI Taxonomy" id="515440"/>
    <lineage>
        <taxon>Bacteria</taxon>
        <taxon>Thermotogati</taxon>
        <taxon>Thermotogota</taxon>
        <taxon>Thermotogae</taxon>
        <taxon>Petrotogales</taxon>
        <taxon>Petrotogaceae</taxon>
        <taxon>Oceanotoga</taxon>
    </lineage>
</organism>